<dbReference type="EMBL" id="BPLF01000001">
    <property type="protein sequence ID" value="GIX61462.1"/>
    <property type="molecule type" value="Genomic_DNA"/>
</dbReference>
<dbReference type="Proteomes" id="UP001497744">
    <property type="component" value="Unassembled WGS sequence"/>
</dbReference>
<dbReference type="GeneID" id="94192945"/>
<organism evidence="3 4">
    <name type="scientific">Babesia caballi</name>
    <dbReference type="NCBI Taxonomy" id="5871"/>
    <lineage>
        <taxon>Eukaryota</taxon>
        <taxon>Sar</taxon>
        <taxon>Alveolata</taxon>
        <taxon>Apicomplexa</taxon>
        <taxon>Aconoidasida</taxon>
        <taxon>Piroplasmida</taxon>
        <taxon>Babesiidae</taxon>
        <taxon>Babesia</taxon>
    </lineage>
</organism>
<accession>A0AAV4LMR1</accession>
<feature type="compositionally biased region" description="Polar residues" evidence="1">
    <location>
        <begin position="195"/>
        <end position="218"/>
    </location>
</feature>
<feature type="transmembrane region" description="Helical" evidence="2">
    <location>
        <begin position="301"/>
        <end position="318"/>
    </location>
</feature>
<keyword evidence="4" id="KW-1185">Reference proteome</keyword>
<feature type="region of interest" description="Disordered" evidence="1">
    <location>
        <begin position="194"/>
        <end position="218"/>
    </location>
</feature>
<evidence type="ECO:0000313" key="3">
    <source>
        <dbReference type="EMBL" id="GIX61462.1"/>
    </source>
</evidence>
<reference evidence="3 4" key="1">
    <citation type="submission" date="2021-06" db="EMBL/GenBank/DDBJ databases">
        <title>Genome sequence of Babesia caballi.</title>
        <authorList>
            <person name="Yamagishi J."/>
            <person name="Kidaka T."/>
            <person name="Ochi A."/>
        </authorList>
    </citation>
    <scope>NUCLEOTIDE SEQUENCE [LARGE SCALE GENOMIC DNA]</scope>
    <source>
        <strain evidence="3">USDA-D6B2</strain>
    </source>
</reference>
<name>A0AAV4LMR1_BABCB</name>
<comment type="caution">
    <text evidence="3">The sequence shown here is derived from an EMBL/GenBank/DDBJ whole genome shotgun (WGS) entry which is preliminary data.</text>
</comment>
<protein>
    <submittedName>
        <fullName evidence="3">Extracellular matrix-binding ebh, putative</fullName>
    </submittedName>
</protein>
<evidence type="ECO:0000256" key="2">
    <source>
        <dbReference type="SAM" id="Phobius"/>
    </source>
</evidence>
<keyword evidence="2" id="KW-1133">Transmembrane helix</keyword>
<evidence type="ECO:0000256" key="1">
    <source>
        <dbReference type="SAM" id="MobiDB-lite"/>
    </source>
</evidence>
<gene>
    <name evidence="3" type="ORF">BcabD6B2_08970</name>
</gene>
<dbReference type="AlphaFoldDB" id="A0AAV4LMR1"/>
<keyword evidence="2" id="KW-0472">Membrane</keyword>
<keyword evidence="2" id="KW-0812">Transmembrane</keyword>
<dbReference type="RefSeq" id="XP_067713533.1">
    <property type="nucleotide sequence ID" value="XM_067857432.1"/>
</dbReference>
<sequence length="357" mass="39788">MWHLNGQLFKTRPTLKDLADALVKGLGTNANKVPSFLINILKLKASQVSPSAPTPTGLSRSLEAMAPAVPFLYQLFTVGQDDFLPTKLFDLNQHCHKREGNQYKHIDHSGAQCSNPNDLWSLCKPITDPNNKHKDCRNKNCGGYLDPLSHSEGATYAPDNASAYLSWLTYLTDDFHEWFQNLLDEFKKIDCSKTGCRTSSSNTKCSKPQQPGTHGSDQSCTCDSVVHCGGVLPVLYRHGFQFHSPHTLSGGNDGATKISCDMFHTALSNVLSPEAPLAKLLETIDSFLYAIRWEFFSKLSGYWTIYICLILYTFFFLLDTLHMRSHLKLTSSHILPPLALLTSGKPLPVTKLTYTTQ</sequence>
<proteinExistence type="predicted"/>
<evidence type="ECO:0000313" key="4">
    <source>
        <dbReference type="Proteomes" id="UP001497744"/>
    </source>
</evidence>